<feature type="compositionally biased region" description="Polar residues" evidence="9">
    <location>
        <begin position="356"/>
        <end position="374"/>
    </location>
</feature>
<dbReference type="FunFam" id="1.10.10.60:FF:000117">
    <property type="entry name" value="BEL1-like homeodomain protein 9"/>
    <property type="match status" value="1"/>
</dbReference>
<dbReference type="InterPro" id="IPR001356">
    <property type="entry name" value="HD"/>
</dbReference>
<feature type="compositionally biased region" description="Polar residues" evidence="9">
    <location>
        <begin position="23"/>
        <end position="34"/>
    </location>
</feature>
<protein>
    <recommendedName>
        <fullName evidence="10">Homeobox domain-containing protein</fullName>
    </recommendedName>
</protein>
<proteinExistence type="inferred from homology"/>
<keyword evidence="5 8" id="KW-0371">Homeobox</keyword>
<keyword evidence="3" id="KW-0805">Transcription regulation</keyword>
<dbReference type="AlphaFoldDB" id="A0AA35YFD9"/>
<evidence type="ECO:0000313" key="11">
    <source>
        <dbReference type="EMBL" id="CAI9272945.1"/>
    </source>
</evidence>
<feature type="region of interest" description="Disordered" evidence="9">
    <location>
        <begin position="1"/>
        <end position="48"/>
    </location>
</feature>
<comment type="subcellular location">
    <subcellularLocation>
        <location evidence="1 8">Nucleus</location>
    </subcellularLocation>
</comment>
<dbReference type="CDD" id="cd00086">
    <property type="entry name" value="homeodomain"/>
    <property type="match status" value="1"/>
</dbReference>
<feature type="region of interest" description="Disordered" evidence="9">
    <location>
        <begin position="356"/>
        <end position="377"/>
    </location>
</feature>
<evidence type="ECO:0000256" key="2">
    <source>
        <dbReference type="ARBA" id="ARBA00006454"/>
    </source>
</evidence>
<keyword evidence="6" id="KW-0804">Transcription</keyword>
<evidence type="ECO:0000256" key="6">
    <source>
        <dbReference type="ARBA" id="ARBA00023163"/>
    </source>
</evidence>
<evidence type="ECO:0000256" key="4">
    <source>
        <dbReference type="ARBA" id="ARBA00023125"/>
    </source>
</evidence>
<evidence type="ECO:0000256" key="9">
    <source>
        <dbReference type="SAM" id="MobiDB-lite"/>
    </source>
</evidence>
<feature type="DNA-binding region" description="Homeobox" evidence="8">
    <location>
        <begin position="503"/>
        <end position="565"/>
    </location>
</feature>
<keyword evidence="7 8" id="KW-0539">Nucleus</keyword>
<dbReference type="GO" id="GO:0003677">
    <property type="term" value="F:DNA binding"/>
    <property type="evidence" value="ECO:0007669"/>
    <property type="project" value="UniProtKB-UniRule"/>
</dbReference>
<keyword evidence="4 8" id="KW-0238">DNA-binding</keyword>
<name>A0AA35YFD9_LACSI</name>
<comment type="similarity">
    <text evidence="2">Belongs to the TALE/BELL homeobox family.</text>
</comment>
<dbReference type="SUPFAM" id="SSF46689">
    <property type="entry name" value="Homeodomain-like"/>
    <property type="match status" value="1"/>
</dbReference>
<dbReference type="Gene3D" id="1.10.10.60">
    <property type="entry name" value="Homeodomain-like"/>
    <property type="match status" value="1"/>
</dbReference>
<feature type="region of interest" description="Disordered" evidence="9">
    <location>
        <begin position="574"/>
        <end position="602"/>
    </location>
</feature>
<dbReference type="InterPro" id="IPR050224">
    <property type="entry name" value="TALE_homeobox"/>
</dbReference>
<dbReference type="InterPro" id="IPR009057">
    <property type="entry name" value="Homeodomain-like_sf"/>
</dbReference>
<dbReference type="GO" id="GO:0005634">
    <property type="term" value="C:nucleus"/>
    <property type="evidence" value="ECO:0007669"/>
    <property type="project" value="UniProtKB-SubCell"/>
</dbReference>
<evidence type="ECO:0000256" key="5">
    <source>
        <dbReference type="ARBA" id="ARBA00023155"/>
    </source>
</evidence>
<dbReference type="PROSITE" id="PS50071">
    <property type="entry name" value="HOMEOBOX_2"/>
    <property type="match status" value="1"/>
</dbReference>
<feature type="region of interest" description="Disordered" evidence="9">
    <location>
        <begin position="256"/>
        <end position="283"/>
    </location>
</feature>
<feature type="region of interest" description="Disordered" evidence="9">
    <location>
        <begin position="616"/>
        <end position="636"/>
    </location>
</feature>
<dbReference type="Pfam" id="PF07526">
    <property type="entry name" value="POX"/>
    <property type="match status" value="1"/>
</dbReference>
<evidence type="ECO:0000256" key="7">
    <source>
        <dbReference type="ARBA" id="ARBA00023242"/>
    </source>
</evidence>
<evidence type="ECO:0000313" key="12">
    <source>
        <dbReference type="Proteomes" id="UP001177003"/>
    </source>
</evidence>
<evidence type="ECO:0000256" key="8">
    <source>
        <dbReference type="PROSITE-ProRule" id="PRU00108"/>
    </source>
</evidence>
<dbReference type="PANTHER" id="PTHR11850">
    <property type="entry name" value="HOMEOBOX PROTEIN TRANSCRIPTION FACTORS"/>
    <property type="match status" value="1"/>
</dbReference>
<dbReference type="Pfam" id="PF05920">
    <property type="entry name" value="Homeobox_KN"/>
    <property type="match status" value="1"/>
</dbReference>
<dbReference type="SMART" id="SM00574">
    <property type="entry name" value="POX"/>
    <property type="match status" value="1"/>
</dbReference>
<dbReference type="GO" id="GO:0006355">
    <property type="term" value="P:regulation of DNA-templated transcription"/>
    <property type="evidence" value="ECO:0007669"/>
    <property type="project" value="InterPro"/>
</dbReference>
<dbReference type="EMBL" id="OX465078">
    <property type="protein sequence ID" value="CAI9272945.1"/>
    <property type="molecule type" value="Genomic_DNA"/>
</dbReference>
<dbReference type="InterPro" id="IPR006563">
    <property type="entry name" value="POX_dom"/>
</dbReference>
<feature type="domain" description="Homeobox" evidence="10">
    <location>
        <begin position="501"/>
        <end position="564"/>
    </location>
</feature>
<evidence type="ECO:0000256" key="3">
    <source>
        <dbReference type="ARBA" id="ARBA00023015"/>
    </source>
</evidence>
<organism evidence="11 12">
    <name type="scientific">Lactuca saligna</name>
    <name type="common">Willowleaf lettuce</name>
    <dbReference type="NCBI Taxonomy" id="75948"/>
    <lineage>
        <taxon>Eukaryota</taxon>
        <taxon>Viridiplantae</taxon>
        <taxon>Streptophyta</taxon>
        <taxon>Embryophyta</taxon>
        <taxon>Tracheophyta</taxon>
        <taxon>Spermatophyta</taxon>
        <taxon>Magnoliopsida</taxon>
        <taxon>eudicotyledons</taxon>
        <taxon>Gunneridae</taxon>
        <taxon>Pentapetalae</taxon>
        <taxon>asterids</taxon>
        <taxon>campanulids</taxon>
        <taxon>Asterales</taxon>
        <taxon>Asteraceae</taxon>
        <taxon>Cichorioideae</taxon>
        <taxon>Cichorieae</taxon>
        <taxon>Lactucinae</taxon>
        <taxon>Lactuca</taxon>
    </lineage>
</organism>
<reference evidence="11" key="1">
    <citation type="submission" date="2023-04" db="EMBL/GenBank/DDBJ databases">
        <authorList>
            <person name="Vijverberg K."/>
            <person name="Xiong W."/>
            <person name="Schranz E."/>
        </authorList>
    </citation>
    <scope>NUCLEOTIDE SEQUENCE</scope>
</reference>
<dbReference type="InterPro" id="IPR008422">
    <property type="entry name" value="KN_HD"/>
</dbReference>
<sequence>MELNNLRVESHVAQKNRRRKLRFQQSSGDLNNQHPLHDHPQFEPKDIHRPFSYNTNVFPSEMFNSVARNPHLLLPSGHGFVSHDQDSSPGSSSALGLGSSERMLISSSGGGGGFVNLANPQNCNDWKTVVSSQQAAASDHWNIISYSNAAAAAASTSIDQRNLNSGCYGYQQDVHSVPAFGSSPFYHNTLQQDQVTLAQLPHSKDDSVMNQSIPCWMNNSDHESGLLANRVHETTMAANEGNCNTQALSLSLSSVPHLKDDQPNLQSGQKPLKSDLLPPNSDPKSFMGVSSIGHRNTGPLGPFTGYATVLKNSKYLKPAQELLNGNCDVGGQDLVQASHDVYSHKILEEEMSRAFSSSDASEDPISNRNNNSGCESLRPEFHRKKARLLYMQEEVCRRYKQYLQQMQMVISAFETVAGLSTSTPYVCLALKAVSRHFHCVKNVISDQLTQMKKMMGETMSMSGNKAACDPNYVTTTSRLKSIDQRLEKSGGGSAAFFASQQPVWRPQRGLPERAISVLKTWLFDHFLHPYPSDADKHMLATQTGLTRNQVSNWFINARVRIWKPMVEEIHTLETKGLAEPNQPDGQEPNRIDMGSLPNSQQQEYSRNNGILTVVNDQDHDHDQSNDHEKQATDRPEYNQMQSLTSMDRLMNIIPYPRATFDASGLGPVSLTLGLRQNAEHVQQLQQHFGGDREGDTVLIDVITKEYGSCFQNPNL</sequence>
<keyword evidence="12" id="KW-1185">Reference proteome</keyword>
<feature type="compositionally biased region" description="Basic and acidic residues" evidence="9">
    <location>
        <begin position="35"/>
        <end position="48"/>
    </location>
</feature>
<dbReference type="Proteomes" id="UP001177003">
    <property type="component" value="Chromosome 2"/>
</dbReference>
<evidence type="ECO:0000256" key="1">
    <source>
        <dbReference type="ARBA" id="ARBA00004123"/>
    </source>
</evidence>
<accession>A0AA35YFD9</accession>
<dbReference type="SMART" id="SM00389">
    <property type="entry name" value="HOX"/>
    <property type="match status" value="1"/>
</dbReference>
<evidence type="ECO:0000259" key="10">
    <source>
        <dbReference type="PROSITE" id="PS50071"/>
    </source>
</evidence>
<gene>
    <name evidence="11" type="ORF">LSALG_LOCUS13120</name>
</gene>